<dbReference type="AlphaFoldDB" id="A0AA87ZW68"/>
<comment type="caution">
    <text evidence="1">The sequence shown here is derived from an EMBL/GenBank/DDBJ whole genome shotgun (WGS) entry which is preliminary data.</text>
</comment>
<keyword evidence="2" id="KW-1185">Reference proteome</keyword>
<reference evidence="1" key="1">
    <citation type="submission" date="2023-07" db="EMBL/GenBank/DDBJ databases">
        <title>draft genome sequence of fig (Ficus carica).</title>
        <authorList>
            <person name="Takahashi T."/>
            <person name="Nishimura K."/>
        </authorList>
    </citation>
    <scope>NUCLEOTIDE SEQUENCE</scope>
</reference>
<gene>
    <name evidence="1" type="ORF">TIFTF001_004742</name>
</gene>
<evidence type="ECO:0000313" key="2">
    <source>
        <dbReference type="Proteomes" id="UP001187192"/>
    </source>
</evidence>
<proteinExistence type="predicted"/>
<accession>A0AA87ZW68</accession>
<evidence type="ECO:0000313" key="1">
    <source>
        <dbReference type="EMBL" id="GMN34543.1"/>
    </source>
</evidence>
<sequence>MRTQFQDRFGPWFELDMAGRPNHSMTARQVVLAERNLTTYVYAVAGSYRVGGNLFSLEMAMGVTGRWDLAAFSLEMVTRGRGVAAGGCWGGRGREGDLFLSEMATEGCRLVGFGRFLTGDNKGYRCTATYLPTIATKNIAQPRVNQPSSLLNDKVKPSFFATNCAISPHCSHLNSGKISGFLVRWPPVSALLNPPTIPTATRTSPFSLS</sequence>
<dbReference type="Proteomes" id="UP001187192">
    <property type="component" value="Unassembled WGS sequence"/>
</dbReference>
<protein>
    <submittedName>
        <fullName evidence="1">Uncharacterized protein</fullName>
    </submittedName>
</protein>
<dbReference type="EMBL" id="BTGU01000004">
    <property type="protein sequence ID" value="GMN34543.1"/>
    <property type="molecule type" value="Genomic_DNA"/>
</dbReference>
<name>A0AA87ZW68_FICCA</name>
<organism evidence="1 2">
    <name type="scientific">Ficus carica</name>
    <name type="common">Common fig</name>
    <dbReference type="NCBI Taxonomy" id="3494"/>
    <lineage>
        <taxon>Eukaryota</taxon>
        <taxon>Viridiplantae</taxon>
        <taxon>Streptophyta</taxon>
        <taxon>Embryophyta</taxon>
        <taxon>Tracheophyta</taxon>
        <taxon>Spermatophyta</taxon>
        <taxon>Magnoliopsida</taxon>
        <taxon>eudicotyledons</taxon>
        <taxon>Gunneridae</taxon>
        <taxon>Pentapetalae</taxon>
        <taxon>rosids</taxon>
        <taxon>fabids</taxon>
        <taxon>Rosales</taxon>
        <taxon>Moraceae</taxon>
        <taxon>Ficeae</taxon>
        <taxon>Ficus</taxon>
    </lineage>
</organism>